<organism evidence="2 3">
    <name type="scientific">Methylophaga muralis</name>
    <dbReference type="NCBI Taxonomy" id="291169"/>
    <lineage>
        <taxon>Bacteria</taxon>
        <taxon>Pseudomonadati</taxon>
        <taxon>Pseudomonadota</taxon>
        <taxon>Gammaproteobacteria</taxon>
        <taxon>Thiotrichales</taxon>
        <taxon>Piscirickettsiaceae</taxon>
        <taxon>Methylophaga</taxon>
    </lineage>
</organism>
<feature type="domain" description="Thioesterase putative" evidence="1">
    <location>
        <begin position="8"/>
        <end position="149"/>
    </location>
</feature>
<accession>A0A1E3GUN1</accession>
<dbReference type="InterPro" id="IPR029069">
    <property type="entry name" value="HotDog_dom_sf"/>
</dbReference>
<evidence type="ECO:0000313" key="2">
    <source>
        <dbReference type="EMBL" id="ODN67276.1"/>
    </source>
</evidence>
<evidence type="ECO:0000313" key="3">
    <source>
        <dbReference type="Proteomes" id="UP000094379"/>
    </source>
</evidence>
<comment type="caution">
    <text evidence="2">The sequence shown here is derived from an EMBL/GenBank/DDBJ whole genome shotgun (WGS) entry which is preliminary data.</text>
</comment>
<reference evidence="2 3" key="1">
    <citation type="submission" date="2016-07" db="EMBL/GenBank/DDBJ databases">
        <title>Draft Genome Sequence of Methylophaga muralis Bur 1.</title>
        <authorList>
            <person name="Vasilenko O.V."/>
            <person name="Doronina N.V."/>
            <person name="Shmareva M.N."/>
            <person name="Tarlachkov S.V."/>
            <person name="Mustakhimov I."/>
            <person name="Trotsenko Y.A."/>
        </authorList>
    </citation>
    <scope>NUCLEOTIDE SEQUENCE [LARGE SCALE GENOMIC DNA]</scope>
    <source>
        <strain evidence="2 3">Bur 1</strain>
    </source>
</reference>
<protein>
    <submittedName>
        <fullName evidence="2">Putative thioesterase</fullName>
    </submittedName>
</protein>
<dbReference type="Pfam" id="PF09500">
    <property type="entry name" value="YiiD_C"/>
    <property type="match status" value="1"/>
</dbReference>
<dbReference type="InterPro" id="IPR012660">
    <property type="entry name" value="YiiD_C"/>
</dbReference>
<dbReference type="Gene3D" id="3.10.129.10">
    <property type="entry name" value="Hotdog Thioesterase"/>
    <property type="match status" value="1"/>
</dbReference>
<dbReference type="RefSeq" id="WP_245652052.1">
    <property type="nucleotide sequence ID" value="NZ_MCRI01000007.1"/>
</dbReference>
<dbReference type="STRING" id="291169.A9E74_01003"/>
<dbReference type="NCBIfam" id="TIGR02447">
    <property type="entry name" value="yiiD_Cterm"/>
    <property type="match status" value="1"/>
</dbReference>
<keyword evidence="3" id="KW-1185">Reference proteome</keyword>
<gene>
    <name evidence="2" type="ORF">A9E74_01003</name>
</gene>
<dbReference type="AlphaFoldDB" id="A0A1E3GUN1"/>
<dbReference type="Proteomes" id="UP000094379">
    <property type="component" value="Unassembled WGS sequence"/>
</dbReference>
<dbReference type="EMBL" id="MCRI01000007">
    <property type="protein sequence ID" value="ODN67276.1"/>
    <property type="molecule type" value="Genomic_DNA"/>
</dbReference>
<dbReference type="PATRIC" id="fig|291169.3.peg.1010"/>
<proteinExistence type="predicted"/>
<dbReference type="SUPFAM" id="SSF54637">
    <property type="entry name" value="Thioesterase/thiol ester dehydrase-isomerase"/>
    <property type="match status" value="1"/>
</dbReference>
<name>A0A1E3GUN1_9GAMM</name>
<sequence length="153" mass="16936">MTVMSKTQQLQRYLHQHIPLSAAMQVSVLDINQQTLTLAAPLAPNINHQETVFGGSASTLAILSAWSLLHTRLAEEGIASRLVIQRNEMAYLKPMTQEFTATAVLVDEEDWPTFLTTLRRKGKARISVVASLYSDQKMAGKFSGDFVALFGDK</sequence>
<evidence type="ECO:0000259" key="1">
    <source>
        <dbReference type="Pfam" id="PF09500"/>
    </source>
</evidence>